<dbReference type="GO" id="GO:0016020">
    <property type="term" value="C:membrane"/>
    <property type="evidence" value="ECO:0007669"/>
    <property type="project" value="UniProtKB-SubCell"/>
</dbReference>
<dbReference type="CDD" id="cd13686">
    <property type="entry name" value="GluR_Plant"/>
    <property type="match status" value="1"/>
</dbReference>
<dbReference type="Pfam" id="PF10613">
    <property type="entry name" value="Lig_chan-Glu_bd"/>
    <property type="match status" value="1"/>
</dbReference>
<protein>
    <recommendedName>
        <fullName evidence="13">Glutamate receptor</fullName>
    </recommendedName>
</protein>
<evidence type="ECO:0000256" key="6">
    <source>
        <dbReference type="ARBA" id="ARBA00022989"/>
    </source>
</evidence>
<keyword evidence="11 13" id="KW-1071">Ligand-gated ion channel</keyword>
<evidence type="ECO:0000256" key="4">
    <source>
        <dbReference type="ARBA" id="ARBA00022692"/>
    </source>
</evidence>
<evidence type="ECO:0000256" key="9">
    <source>
        <dbReference type="ARBA" id="ARBA00023170"/>
    </source>
</evidence>
<evidence type="ECO:0000256" key="5">
    <source>
        <dbReference type="ARBA" id="ARBA00022729"/>
    </source>
</evidence>
<dbReference type="SUPFAM" id="SSF53822">
    <property type="entry name" value="Periplasmic binding protein-like I"/>
    <property type="match status" value="1"/>
</dbReference>
<evidence type="ECO:0000259" key="16">
    <source>
        <dbReference type="SMART" id="SM00079"/>
    </source>
</evidence>
<keyword evidence="5 15" id="KW-0732">Signal</keyword>
<dbReference type="Gene3D" id="3.40.50.2300">
    <property type="match status" value="1"/>
</dbReference>
<dbReference type="Proteomes" id="UP000077755">
    <property type="component" value="Chromosome 3"/>
</dbReference>
<keyword evidence="4 14" id="KW-0812">Transmembrane</keyword>
<evidence type="ECO:0000256" key="12">
    <source>
        <dbReference type="ARBA" id="ARBA00023303"/>
    </source>
</evidence>
<evidence type="ECO:0000256" key="8">
    <source>
        <dbReference type="ARBA" id="ARBA00023136"/>
    </source>
</evidence>
<gene>
    <name evidence="17" type="ORF">DCAR_0314395</name>
</gene>
<dbReference type="InterPro" id="IPR015683">
    <property type="entry name" value="Ionotropic_Glu_rcpt"/>
</dbReference>
<evidence type="ECO:0000256" key="14">
    <source>
        <dbReference type="SAM" id="Phobius"/>
    </source>
</evidence>
<evidence type="ECO:0000313" key="17">
    <source>
        <dbReference type="EMBL" id="WOG95093.1"/>
    </source>
</evidence>
<evidence type="ECO:0000256" key="7">
    <source>
        <dbReference type="ARBA" id="ARBA00023065"/>
    </source>
</evidence>
<evidence type="ECO:0000256" key="11">
    <source>
        <dbReference type="ARBA" id="ARBA00023286"/>
    </source>
</evidence>
<evidence type="ECO:0000256" key="2">
    <source>
        <dbReference type="ARBA" id="ARBA00008685"/>
    </source>
</evidence>
<organism evidence="17 18">
    <name type="scientific">Daucus carota subsp. sativus</name>
    <name type="common">Carrot</name>
    <dbReference type="NCBI Taxonomy" id="79200"/>
    <lineage>
        <taxon>Eukaryota</taxon>
        <taxon>Viridiplantae</taxon>
        <taxon>Streptophyta</taxon>
        <taxon>Embryophyta</taxon>
        <taxon>Tracheophyta</taxon>
        <taxon>Spermatophyta</taxon>
        <taxon>Magnoliopsida</taxon>
        <taxon>eudicotyledons</taxon>
        <taxon>Gunneridae</taxon>
        <taxon>Pentapetalae</taxon>
        <taxon>asterids</taxon>
        <taxon>campanulids</taxon>
        <taxon>Apiales</taxon>
        <taxon>Apiaceae</taxon>
        <taxon>Apioideae</taxon>
        <taxon>Scandiceae</taxon>
        <taxon>Daucinae</taxon>
        <taxon>Daucus</taxon>
        <taxon>Daucus sect. Daucus</taxon>
    </lineage>
</organism>
<keyword evidence="9 13" id="KW-0675">Receptor</keyword>
<keyword evidence="7 13" id="KW-0406">Ion transport</keyword>
<keyword evidence="6 14" id="KW-1133">Transmembrane helix</keyword>
<dbReference type="InterPro" id="IPR028082">
    <property type="entry name" value="Peripla_BP_I"/>
</dbReference>
<proteinExistence type="inferred from homology"/>
<keyword evidence="3 13" id="KW-0813">Transport</keyword>
<feature type="chain" id="PRO_5042040213" description="Glutamate receptor" evidence="15">
    <location>
        <begin position="34"/>
        <end position="788"/>
    </location>
</feature>
<evidence type="ECO:0000256" key="15">
    <source>
        <dbReference type="SAM" id="SignalP"/>
    </source>
</evidence>
<reference evidence="17" key="2">
    <citation type="submission" date="2022-03" db="EMBL/GenBank/DDBJ databases">
        <title>Draft title - Genomic analysis of global carrot germplasm unveils the trajectory of domestication and the origin of high carotenoid orange carrot.</title>
        <authorList>
            <person name="Iorizzo M."/>
            <person name="Ellison S."/>
            <person name="Senalik D."/>
            <person name="Macko-Podgorni A."/>
            <person name="Grzebelus D."/>
            <person name="Bostan H."/>
            <person name="Rolling W."/>
            <person name="Curaba J."/>
            <person name="Simon P."/>
        </authorList>
    </citation>
    <scope>NUCLEOTIDE SEQUENCE</scope>
    <source>
        <tissue evidence="17">Leaf</tissue>
    </source>
</reference>
<comment type="similarity">
    <text evidence="2 13">Belongs to the glutamate-gated ion channel (TC 1.A.10.1) family.</text>
</comment>
<evidence type="ECO:0000313" key="18">
    <source>
        <dbReference type="Proteomes" id="UP000077755"/>
    </source>
</evidence>
<keyword evidence="8 13" id="KW-0472">Membrane</keyword>
<dbReference type="Pfam" id="PF00060">
    <property type="entry name" value="Lig_chan"/>
    <property type="match status" value="1"/>
</dbReference>
<feature type="domain" description="Ionotropic glutamate receptor C-terminal" evidence="16">
    <location>
        <begin position="389"/>
        <end position="722"/>
    </location>
</feature>
<evidence type="ECO:0000256" key="10">
    <source>
        <dbReference type="ARBA" id="ARBA00023180"/>
    </source>
</evidence>
<dbReference type="SUPFAM" id="SSF53850">
    <property type="entry name" value="Periplasmic binding protein-like II"/>
    <property type="match status" value="1"/>
</dbReference>
<name>A0AAF0WUX4_DAUCS</name>
<keyword evidence="18" id="KW-1185">Reference proteome</keyword>
<keyword evidence="12 13" id="KW-0407">Ion channel</keyword>
<dbReference type="GO" id="GO:0015276">
    <property type="term" value="F:ligand-gated monoatomic ion channel activity"/>
    <property type="evidence" value="ECO:0007669"/>
    <property type="project" value="InterPro"/>
</dbReference>
<keyword evidence="10" id="KW-0325">Glycoprotein</keyword>
<accession>A0AAF0WUX4</accession>
<evidence type="ECO:0000256" key="13">
    <source>
        <dbReference type="PIRNR" id="PIRNR037090"/>
    </source>
</evidence>
<dbReference type="PANTHER" id="PTHR18966">
    <property type="entry name" value="IONOTROPIC GLUTAMATE RECEPTOR"/>
    <property type="match status" value="1"/>
</dbReference>
<dbReference type="InterPro" id="IPR001828">
    <property type="entry name" value="ANF_lig-bd_rcpt"/>
</dbReference>
<dbReference type="InterPro" id="IPR019594">
    <property type="entry name" value="Glu/Gly-bd"/>
</dbReference>
<feature type="transmembrane region" description="Helical" evidence="14">
    <location>
        <begin position="743"/>
        <end position="766"/>
    </location>
</feature>
<dbReference type="InterPro" id="IPR001320">
    <property type="entry name" value="Iontro_rcpt_C"/>
</dbReference>
<feature type="signal peptide" evidence="15">
    <location>
        <begin position="1"/>
        <end position="33"/>
    </location>
</feature>
<comment type="subcellular location">
    <subcellularLocation>
        <location evidence="1">Membrane</location>
        <topology evidence="1">Multi-pass membrane protein</topology>
    </subcellularLocation>
</comment>
<dbReference type="InterPro" id="IPR017103">
    <property type="entry name" value="Iontropic_Glu_rcpt_pln"/>
</dbReference>
<sequence length="788" mass="88340">MDNRRYYRSTINRLHSSYVLLMFFCLVCQYGHSQKEFRVGVILDMGSSNGKMVHSCITMAASDFYNVNAHYKTRIVLQTIDSEGDPLQALEAAVMADKAQIPIFSLDESASFSEKYPNFVKVSHSEALQFEAVAALVESFRWKTVIFLCEDTDYKPGIISNFFDSFPSAANDDEILEELHKLMTMQTKLYVLHMTNSLASRLVTSAKGLGMLNEGHAWILTDKTRSVLQSMNSVELMQSVKGALALKPYVPPSVKLKNFTSRLKQEFQNKDPSINVKELTSLKSNSVSVGASQIGNILVNEFIKTRFTGLSGDFQIVNRAVSILKAFEIVNLVSEGERRVGSWTKGVGIVREKRHPDLSDNDLELIIWPGGSITIPGGAWSFMRMNRTKLRVGVVNNSGFEEFASLKYDPQINTYRAMGFCVDVFEDALKALPYEILVKYGPVEEATYDSIVYQIYLQLQKYDAIVGDISITYNRSRYVDFTTPYTDIGVGTIARVKRNKDLWIFTKPVSVNLCLMTAAFFIVTGIVIWLIEKPVNKAFQGSLSEQAGTIFFSTLFFGYRENLSSNLSKFVMLTWAFLVLILTSSYTATLASMLTVQQIGLASRGDSVGYQSGLVAKTIVSNLNFTDYRLRPYGSAKDYADALSKGSKNDGVDGIIDEMPYIKSFLSKYSQDYAMVNSAPTTNGFGFAFRKGSPLVSEISREILKLREDGTIQTLEEKWYNKPEYLVEQETQPKPQVLGVDNFGGLFIITGVSLGLALFVIIFCFIRKKLNLAVTHLQFRSERACINE</sequence>
<evidence type="ECO:0000256" key="3">
    <source>
        <dbReference type="ARBA" id="ARBA00022448"/>
    </source>
</evidence>
<feature type="transmembrane region" description="Helical" evidence="14">
    <location>
        <begin position="571"/>
        <end position="594"/>
    </location>
</feature>
<dbReference type="Gene3D" id="3.40.190.10">
    <property type="entry name" value="Periplasmic binding protein-like II"/>
    <property type="match status" value="2"/>
</dbReference>
<feature type="transmembrane region" description="Helical" evidence="14">
    <location>
        <begin position="509"/>
        <end position="531"/>
    </location>
</feature>
<evidence type="ECO:0000256" key="1">
    <source>
        <dbReference type="ARBA" id="ARBA00004141"/>
    </source>
</evidence>
<dbReference type="SMART" id="SM00079">
    <property type="entry name" value="PBPe"/>
    <property type="match status" value="1"/>
</dbReference>
<reference evidence="17" key="1">
    <citation type="journal article" date="2016" name="Nat. Genet.">
        <title>A high-quality carrot genome assembly provides new insights into carotenoid accumulation and asterid genome evolution.</title>
        <authorList>
            <person name="Iorizzo M."/>
            <person name="Ellison S."/>
            <person name="Senalik D."/>
            <person name="Zeng P."/>
            <person name="Satapoomin P."/>
            <person name="Huang J."/>
            <person name="Bowman M."/>
            <person name="Iovene M."/>
            <person name="Sanseverino W."/>
            <person name="Cavagnaro P."/>
            <person name="Yildiz M."/>
            <person name="Macko-Podgorni A."/>
            <person name="Moranska E."/>
            <person name="Grzebelus E."/>
            <person name="Grzebelus D."/>
            <person name="Ashrafi H."/>
            <person name="Zheng Z."/>
            <person name="Cheng S."/>
            <person name="Spooner D."/>
            <person name="Van Deynze A."/>
            <person name="Simon P."/>
        </authorList>
    </citation>
    <scope>NUCLEOTIDE SEQUENCE</scope>
    <source>
        <tissue evidence="17">Leaf</tissue>
    </source>
</reference>
<comment type="function">
    <text evidence="13">Glutamate-gated receptor that probably acts as non-selective cation channel.</text>
</comment>
<dbReference type="PIRSF" id="PIRSF037090">
    <property type="entry name" value="Iontro_Glu-like_rcpt_pln"/>
    <property type="match status" value="1"/>
</dbReference>
<dbReference type="AlphaFoldDB" id="A0AAF0WUX4"/>
<dbReference type="Pfam" id="PF01094">
    <property type="entry name" value="ANF_receptor"/>
    <property type="match status" value="1"/>
</dbReference>
<dbReference type="EMBL" id="CP093345">
    <property type="protein sequence ID" value="WOG95093.1"/>
    <property type="molecule type" value="Genomic_DNA"/>
</dbReference>